<accession>A0AAR5PKH2</accession>
<dbReference type="EnsemblMetazoa" id="XM_019905838.1">
    <property type="protein sequence ID" value="XP_019761397.1"/>
    <property type="gene ID" value="LOC109538571"/>
</dbReference>
<keyword evidence="3" id="KW-1185">Reference proteome</keyword>
<reference evidence="2" key="2">
    <citation type="submission" date="2024-08" db="UniProtKB">
        <authorList>
            <consortium name="EnsemblMetazoa"/>
        </authorList>
    </citation>
    <scope>IDENTIFICATION</scope>
</reference>
<dbReference type="GeneID" id="109538571"/>
<organism evidence="2 3">
    <name type="scientific">Dendroctonus ponderosae</name>
    <name type="common">Mountain pine beetle</name>
    <dbReference type="NCBI Taxonomy" id="77166"/>
    <lineage>
        <taxon>Eukaryota</taxon>
        <taxon>Metazoa</taxon>
        <taxon>Ecdysozoa</taxon>
        <taxon>Arthropoda</taxon>
        <taxon>Hexapoda</taxon>
        <taxon>Insecta</taxon>
        <taxon>Pterygota</taxon>
        <taxon>Neoptera</taxon>
        <taxon>Endopterygota</taxon>
        <taxon>Coleoptera</taxon>
        <taxon>Polyphaga</taxon>
        <taxon>Cucujiformia</taxon>
        <taxon>Curculionidae</taxon>
        <taxon>Scolytinae</taxon>
        <taxon>Dendroctonus</taxon>
    </lineage>
</organism>
<evidence type="ECO:0000313" key="2">
    <source>
        <dbReference type="EnsemblMetazoa" id="XP_019761397.1"/>
    </source>
</evidence>
<proteinExistence type="predicted"/>
<evidence type="ECO:0000313" key="3">
    <source>
        <dbReference type="Proteomes" id="UP000019118"/>
    </source>
</evidence>
<feature type="transmembrane region" description="Helical" evidence="1">
    <location>
        <begin position="76"/>
        <end position="98"/>
    </location>
</feature>
<keyword evidence="1" id="KW-0472">Membrane</keyword>
<evidence type="ECO:0008006" key="4">
    <source>
        <dbReference type="Google" id="ProtNLM"/>
    </source>
</evidence>
<evidence type="ECO:0000256" key="1">
    <source>
        <dbReference type="SAM" id="Phobius"/>
    </source>
</evidence>
<dbReference type="AlphaFoldDB" id="A0AAR5PKH2"/>
<dbReference type="KEGG" id="dpa:109538571"/>
<reference evidence="3" key="1">
    <citation type="journal article" date="2013" name="Genome Biol.">
        <title>Draft genome of the mountain pine beetle, Dendroctonus ponderosae Hopkins, a major forest pest.</title>
        <authorList>
            <person name="Keeling C.I."/>
            <person name="Yuen M.M."/>
            <person name="Liao N.Y."/>
            <person name="Docking T.R."/>
            <person name="Chan S.K."/>
            <person name="Taylor G.A."/>
            <person name="Palmquist D.L."/>
            <person name="Jackman S.D."/>
            <person name="Nguyen A."/>
            <person name="Li M."/>
            <person name="Henderson H."/>
            <person name="Janes J.K."/>
            <person name="Zhao Y."/>
            <person name="Pandoh P."/>
            <person name="Moore R."/>
            <person name="Sperling F.A."/>
            <person name="Huber D.P."/>
            <person name="Birol I."/>
            <person name="Jones S.J."/>
            <person name="Bohlmann J."/>
        </authorList>
    </citation>
    <scope>NUCLEOTIDE SEQUENCE</scope>
</reference>
<dbReference type="RefSeq" id="XP_019761397.1">
    <property type="nucleotide sequence ID" value="XM_019905838.2"/>
</dbReference>
<feature type="transmembrane region" description="Helical" evidence="1">
    <location>
        <begin position="110"/>
        <end position="129"/>
    </location>
</feature>
<keyword evidence="1" id="KW-0812">Transmembrane</keyword>
<feature type="transmembrane region" description="Helical" evidence="1">
    <location>
        <begin position="43"/>
        <end position="64"/>
    </location>
</feature>
<name>A0AAR5PKH2_DENPD</name>
<keyword evidence="1" id="KW-1133">Transmembrane helix</keyword>
<sequence>MGSGRANLDLPLIMKILALVFCAVAVGLNVAELSGSRSNRSQLVSNSVIYSSGAYLIILLYFFIWSIAKAEVDQKLTAIVLICGFLWTVGAGIGVILFKSDYSAMLSTNQLVGGILVLAAGCVMLADGLHNLGCF</sequence>
<protein>
    <recommendedName>
        <fullName evidence="4">MARVEL domain-containing protein</fullName>
    </recommendedName>
</protein>
<dbReference type="Proteomes" id="UP000019118">
    <property type="component" value="Unassembled WGS sequence"/>
</dbReference>
<feature type="transmembrane region" description="Helical" evidence="1">
    <location>
        <begin position="12"/>
        <end position="31"/>
    </location>
</feature>